<dbReference type="HOGENOM" id="CLU_004253_2_2_1"/>
<dbReference type="SUPFAM" id="SSF54695">
    <property type="entry name" value="POZ domain"/>
    <property type="match status" value="1"/>
</dbReference>
<evidence type="ECO:0000256" key="1">
    <source>
        <dbReference type="ARBA" id="ARBA00004906"/>
    </source>
</evidence>
<dbReference type="Proteomes" id="UP000008021">
    <property type="component" value="Chromosome 9"/>
</dbReference>
<dbReference type="SMART" id="SM00225">
    <property type="entry name" value="BTB"/>
    <property type="match status" value="1"/>
</dbReference>
<dbReference type="GO" id="GO:0016567">
    <property type="term" value="P:protein ubiquitination"/>
    <property type="evidence" value="ECO:0007669"/>
    <property type="project" value="InterPro"/>
</dbReference>
<dbReference type="EnsemblPlants" id="OMERI09G04830.1">
    <property type="protein sequence ID" value="OMERI09G04830.1"/>
    <property type="gene ID" value="OMERI09G04830"/>
</dbReference>
<dbReference type="eggNOG" id="KOG1987">
    <property type="taxonomic scope" value="Eukaryota"/>
</dbReference>
<dbReference type="Gene3D" id="1.25.40.420">
    <property type="match status" value="1"/>
</dbReference>
<dbReference type="InterPro" id="IPR011333">
    <property type="entry name" value="SKP1/BTB/POZ_sf"/>
</dbReference>
<dbReference type="Pfam" id="PF00651">
    <property type="entry name" value="BTB"/>
    <property type="match status" value="1"/>
</dbReference>
<dbReference type="PROSITE" id="PS50097">
    <property type="entry name" value="BTB"/>
    <property type="match status" value="1"/>
</dbReference>
<dbReference type="Pfam" id="PF24570">
    <property type="entry name" value="BACK_BPM_SPOP"/>
    <property type="match status" value="1"/>
</dbReference>
<reference evidence="5" key="2">
    <citation type="submission" date="2018-05" db="EMBL/GenBank/DDBJ databases">
        <title>OmerRS3 (Oryza meridionalis Reference Sequence Version 3).</title>
        <authorList>
            <person name="Zhang J."/>
            <person name="Kudrna D."/>
            <person name="Lee S."/>
            <person name="Talag J."/>
            <person name="Welchert J."/>
            <person name="Wing R.A."/>
        </authorList>
    </citation>
    <scope>NUCLEOTIDE SEQUENCE [LARGE SCALE GENOMIC DNA]</scope>
    <source>
        <strain evidence="5">cv. OR44</strain>
    </source>
</reference>
<comment type="pathway">
    <text evidence="1">Protein modification; protein ubiquitination.</text>
</comment>
<evidence type="ECO:0000313" key="6">
    <source>
        <dbReference type="Proteomes" id="UP000008021"/>
    </source>
</evidence>
<evidence type="ECO:0000256" key="2">
    <source>
        <dbReference type="ARBA" id="ARBA00010846"/>
    </source>
</evidence>
<keyword evidence="6" id="KW-1185">Reference proteome</keyword>
<protein>
    <recommendedName>
        <fullName evidence="4">BTB domain-containing protein</fullName>
    </recommendedName>
</protein>
<evidence type="ECO:0000256" key="3">
    <source>
        <dbReference type="SAM" id="MobiDB-lite"/>
    </source>
</evidence>
<reference evidence="5" key="1">
    <citation type="submission" date="2015-04" db="UniProtKB">
        <authorList>
            <consortium name="EnsemblPlants"/>
        </authorList>
    </citation>
    <scope>IDENTIFICATION</scope>
</reference>
<evidence type="ECO:0000313" key="5">
    <source>
        <dbReference type="EnsemblPlants" id="OMERI09G04830.1"/>
    </source>
</evidence>
<evidence type="ECO:0000259" key="4">
    <source>
        <dbReference type="PROSITE" id="PS50097"/>
    </source>
</evidence>
<dbReference type="PANTHER" id="PTHR26379">
    <property type="entry name" value="BTB/POZ AND MATH DOMAIN-CONTAINING PROTEIN 1"/>
    <property type="match status" value="1"/>
</dbReference>
<dbReference type="InterPro" id="IPR056423">
    <property type="entry name" value="BACK_BPM_SPOP"/>
</dbReference>
<dbReference type="InterPro" id="IPR000210">
    <property type="entry name" value="BTB/POZ_dom"/>
</dbReference>
<accession>A0A0E0EQX3</accession>
<feature type="domain" description="BTB" evidence="4">
    <location>
        <begin position="187"/>
        <end position="261"/>
    </location>
</feature>
<organism evidence="5">
    <name type="scientific">Oryza meridionalis</name>
    <dbReference type="NCBI Taxonomy" id="40149"/>
    <lineage>
        <taxon>Eukaryota</taxon>
        <taxon>Viridiplantae</taxon>
        <taxon>Streptophyta</taxon>
        <taxon>Embryophyta</taxon>
        <taxon>Tracheophyta</taxon>
        <taxon>Spermatophyta</taxon>
        <taxon>Magnoliopsida</taxon>
        <taxon>Liliopsida</taxon>
        <taxon>Poales</taxon>
        <taxon>Poaceae</taxon>
        <taxon>BOP clade</taxon>
        <taxon>Oryzoideae</taxon>
        <taxon>Oryzeae</taxon>
        <taxon>Oryzinae</taxon>
        <taxon>Oryza</taxon>
    </lineage>
</organism>
<dbReference type="Gene3D" id="3.30.710.10">
    <property type="entry name" value="Potassium Channel Kv1.1, Chain A"/>
    <property type="match status" value="1"/>
</dbReference>
<comment type="similarity">
    <text evidence="2">Belongs to the Tdpoz family.</text>
</comment>
<dbReference type="Gramene" id="OMERI09G04830.1">
    <property type="protein sequence ID" value="OMERI09G04830.1"/>
    <property type="gene ID" value="OMERI09G04830"/>
</dbReference>
<dbReference type="InterPro" id="IPR045005">
    <property type="entry name" value="BPM1-6"/>
</dbReference>
<proteinExistence type="inferred from homology"/>
<dbReference type="PANTHER" id="PTHR26379:SF340">
    <property type="entry name" value="OS09G0338200 PROTEIN"/>
    <property type="match status" value="1"/>
</dbReference>
<sequence length="388" mass="41953">MAAACSATDQGVAVIDDSPLCKLLSSGDGRHVIFRVDYAAARQPAIAGRTLRTTCAIGDGGAYRCEASFRLLIGRRKLTAFAVVVSGPRYRDVRKVVVDLVLVDNARSVALQPPTRSMAISAAAGSNQGGCGLLVSKDYLEENCVQDGVLVAVCSVLFLPELPPCLWLDSLGHRLAAMSNKQDSTLTDVCFDVDGERFNAHRLVMAAQSEVFRSLLFGSDDAENKTETKTETAVVTIDGISATTFKHMLHYIYCNQLPPPATGDGDDDDGEADHVTRIAELQRLLVAADAYGVEALRQACEDTLSTGINMDTVASTLALTEKGSYPKLRASCLEFLSNTQIYSVATNDECYEVVQSYPNVLTEIRDRFKKPRLTPKSPSTDTKDQNNP</sequence>
<name>A0A0E0EQX3_9ORYZ</name>
<dbReference type="AlphaFoldDB" id="A0A0E0EQX3"/>
<feature type="region of interest" description="Disordered" evidence="3">
    <location>
        <begin position="368"/>
        <end position="388"/>
    </location>
</feature>
<dbReference type="STRING" id="40149.A0A0E0EQX3"/>